<dbReference type="Pfam" id="PF04985">
    <property type="entry name" value="Phage_tube"/>
    <property type="match status" value="1"/>
</dbReference>
<keyword evidence="2" id="KW-1185">Reference proteome</keyword>
<protein>
    <recommendedName>
        <fullName evidence="3">Major tail tube protein</fullName>
    </recommendedName>
</protein>
<reference evidence="1" key="1">
    <citation type="journal article" date="2016" name="Front. Microbiol.">
        <title>Genome Sequence of the Piezophilic, Mesophilic Sulfate-Reducing Bacterium Desulfovibrio indicus J2T.</title>
        <authorList>
            <person name="Cao J."/>
            <person name="Maignien L."/>
            <person name="Shao Z."/>
            <person name="Alain K."/>
            <person name="Jebbar M."/>
        </authorList>
    </citation>
    <scope>NUCLEOTIDE SEQUENCE</scope>
    <source>
        <strain evidence="1">NBRC 103626</strain>
    </source>
</reference>
<gene>
    <name evidence="1" type="ORF">NBEOAGPD_1236</name>
</gene>
<dbReference type="AlphaFoldDB" id="A0AA37HM26"/>
<sequence length="173" mass="19518">MLYLQKGSSLVAGDDGPGNLKTHNLDSTALPALEEMSEAHHAAGSIFEIEWGNMGMKALQPTFKLKGWDPQVLGLMGQKKRKIWTIYGNVIDKVEDEEVEVTAIIKARLAKVAPDSFERGKLMGHDHSMHEVVGYKLFFNGVEKIWWDHFAHIWRVDGVDQLADERRILRLPG</sequence>
<comment type="caution">
    <text evidence="1">The sequence shown here is derived from an EMBL/GenBank/DDBJ whole genome shotgun (WGS) entry which is preliminary data.</text>
</comment>
<reference evidence="1" key="2">
    <citation type="submission" date="2021-08" db="EMBL/GenBank/DDBJ databases">
        <authorList>
            <person name="Tani A."/>
            <person name="Ola A."/>
            <person name="Ogura Y."/>
            <person name="Katsura K."/>
            <person name="Hayashi T."/>
        </authorList>
    </citation>
    <scope>NUCLEOTIDE SEQUENCE</scope>
    <source>
        <strain evidence="1">NBRC 103626</strain>
    </source>
</reference>
<evidence type="ECO:0000313" key="2">
    <source>
        <dbReference type="Proteomes" id="UP001055108"/>
    </source>
</evidence>
<dbReference type="RefSeq" id="WP_238301755.1">
    <property type="nucleotide sequence ID" value="NZ_BPQM01000026.1"/>
</dbReference>
<evidence type="ECO:0008006" key="3">
    <source>
        <dbReference type="Google" id="ProtNLM"/>
    </source>
</evidence>
<evidence type="ECO:0000313" key="1">
    <source>
        <dbReference type="EMBL" id="GJD78024.1"/>
    </source>
</evidence>
<dbReference type="Proteomes" id="UP001055108">
    <property type="component" value="Unassembled WGS sequence"/>
</dbReference>
<accession>A0AA37HM26</accession>
<dbReference type="EMBL" id="BPQM01000026">
    <property type="protein sequence ID" value="GJD78024.1"/>
    <property type="molecule type" value="Genomic_DNA"/>
</dbReference>
<proteinExistence type="predicted"/>
<name>A0AA37HM26_9HYPH</name>
<organism evidence="1 2">
    <name type="scientific">Methylobacterium gregans</name>
    <dbReference type="NCBI Taxonomy" id="374424"/>
    <lineage>
        <taxon>Bacteria</taxon>
        <taxon>Pseudomonadati</taxon>
        <taxon>Pseudomonadota</taxon>
        <taxon>Alphaproteobacteria</taxon>
        <taxon>Hyphomicrobiales</taxon>
        <taxon>Methylobacteriaceae</taxon>
        <taxon>Methylobacterium</taxon>
    </lineage>
</organism>
<dbReference type="InterPro" id="IPR006498">
    <property type="entry name" value="Tail_tube"/>
</dbReference>